<dbReference type="PANTHER" id="PTHR32268">
    <property type="entry name" value="HOMOSERINE O-ACETYLTRANSFERASE"/>
    <property type="match status" value="1"/>
</dbReference>
<evidence type="ECO:0000256" key="3">
    <source>
        <dbReference type="PIRSR" id="PIRSR000443-1"/>
    </source>
</evidence>
<dbReference type="GO" id="GO:0005737">
    <property type="term" value="C:cytoplasm"/>
    <property type="evidence" value="ECO:0007669"/>
    <property type="project" value="UniProtKB-SubCell"/>
</dbReference>
<dbReference type="InterPro" id="IPR029058">
    <property type="entry name" value="AB_hydrolase_fold"/>
</dbReference>
<keyword evidence="1 2" id="KW-0808">Transferase</keyword>
<evidence type="ECO:0000259" key="4">
    <source>
        <dbReference type="Pfam" id="PF00561"/>
    </source>
</evidence>
<proteinExistence type="inferred from homology"/>
<keyword evidence="6" id="KW-1185">Reference proteome</keyword>
<feature type="active site" evidence="2 3">
    <location>
        <position position="313"/>
    </location>
</feature>
<reference evidence="5" key="1">
    <citation type="submission" date="2022-07" db="EMBL/GenBank/DDBJ databases">
        <authorList>
            <person name="Li W.-J."/>
            <person name="Deng Q.-Q."/>
        </authorList>
    </citation>
    <scope>NUCLEOTIDE SEQUENCE</scope>
    <source>
        <strain evidence="5">SYSU M60031</strain>
    </source>
</reference>
<dbReference type="SUPFAM" id="SSF53474">
    <property type="entry name" value="alpha/beta-Hydrolases"/>
    <property type="match status" value="1"/>
</dbReference>
<comment type="subcellular location">
    <subcellularLocation>
        <location evidence="2">Cytoplasm</location>
    </subcellularLocation>
</comment>
<dbReference type="EC" id="2.3.1.-" evidence="2"/>
<comment type="caution">
    <text evidence="5">The sequence shown here is derived from an EMBL/GenBank/DDBJ whole genome shotgun (WGS) entry which is preliminary data.</text>
</comment>
<feature type="active site" evidence="3">
    <location>
        <position position="346"/>
    </location>
</feature>
<evidence type="ECO:0000256" key="1">
    <source>
        <dbReference type="ARBA" id="ARBA00022679"/>
    </source>
</evidence>
<dbReference type="GO" id="GO:0009092">
    <property type="term" value="P:homoserine metabolic process"/>
    <property type="evidence" value="ECO:0007669"/>
    <property type="project" value="TreeGrafter"/>
</dbReference>
<evidence type="ECO:0000313" key="6">
    <source>
        <dbReference type="Proteomes" id="UP001156102"/>
    </source>
</evidence>
<keyword evidence="2" id="KW-0963">Cytoplasm</keyword>
<dbReference type="PANTHER" id="PTHR32268:SF11">
    <property type="entry name" value="HOMOSERINE O-ACETYLTRANSFERASE"/>
    <property type="match status" value="1"/>
</dbReference>
<dbReference type="Pfam" id="PF00561">
    <property type="entry name" value="Abhydrolase_1"/>
    <property type="match status" value="1"/>
</dbReference>
<feature type="active site" description="Nucleophile" evidence="3">
    <location>
        <position position="151"/>
    </location>
</feature>
<dbReference type="NCBIfam" id="NF005262">
    <property type="entry name" value="PRK06765.1"/>
    <property type="match status" value="1"/>
</dbReference>
<dbReference type="Gene3D" id="3.40.50.1820">
    <property type="entry name" value="alpha/beta hydrolase"/>
    <property type="match status" value="1"/>
</dbReference>
<sequence length="369" mass="41531">MLIAKKVFLTKEYTFGSGKTVPIEAGYETYGTLNADRDNVILVCHYFSATSHAAGVYTDKDAAPGWWDGLIGPGKALDTNRYFIVCMDNLCNVQWKNPMVTTTGPASVNRETGRPYGMEFPPFSCRDVVEVQKQLLESLGISRLHAVVGPSLGGMIALQWAVSYPDLLEHCIGVITNAKNPAITSFQLQHAVRAIQLDPNWRGGMYYGRREPEEGLRMAAQMMYTGAFQPDFYEEQFQGRIEQDVYYSSLARASFEKQMDEVIQNNARLVDANHWLYTCRATMYQDVSRGFPSMEAALARIQADVLLISCEQDVLQPAHYSRKTVEQLRALGKRAEFYSFSSPNGHMAGVLDTHLFEEEIRRCISRQLA</sequence>
<comment type="subunit">
    <text evidence="2">Homodimer.</text>
</comment>
<keyword evidence="2" id="KW-0028">Amino-acid biosynthesis</keyword>
<dbReference type="PIRSF" id="PIRSF000443">
    <property type="entry name" value="Homoser_Ac_trans"/>
    <property type="match status" value="1"/>
</dbReference>
<dbReference type="AlphaFoldDB" id="A0AA42BNT2"/>
<comment type="similarity">
    <text evidence="2">Belongs to the AB hydrolase superfamily. MetX family.</text>
</comment>
<evidence type="ECO:0000313" key="5">
    <source>
        <dbReference type="EMBL" id="MCP8968037.1"/>
    </source>
</evidence>
<dbReference type="InterPro" id="IPR008220">
    <property type="entry name" value="HAT_MetX-like"/>
</dbReference>
<dbReference type="Proteomes" id="UP001156102">
    <property type="component" value="Unassembled WGS sequence"/>
</dbReference>
<dbReference type="Gene3D" id="1.10.1740.110">
    <property type="match status" value="1"/>
</dbReference>
<feature type="domain" description="AB hydrolase-1" evidence="4">
    <location>
        <begin position="66"/>
        <end position="324"/>
    </location>
</feature>
<keyword evidence="2 5" id="KW-0012">Acyltransferase</keyword>
<organism evidence="5 6">
    <name type="scientific">Ectobacillus ponti</name>
    <dbReference type="NCBI Taxonomy" id="2961894"/>
    <lineage>
        <taxon>Bacteria</taxon>
        <taxon>Bacillati</taxon>
        <taxon>Bacillota</taxon>
        <taxon>Bacilli</taxon>
        <taxon>Bacillales</taxon>
        <taxon>Bacillaceae</taxon>
        <taxon>Ectobacillus</taxon>
    </lineage>
</organism>
<dbReference type="InterPro" id="IPR000073">
    <property type="entry name" value="AB_hydrolase_1"/>
</dbReference>
<comment type="caution">
    <text evidence="2">Lacks conserved residue(s) required for the propagation of feature annotation.</text>
</comment>
<evidence type="ECO:0000256" key="2">
    <source>
        <dbReference type="HAMAP-Rule" id="MF_00296"/>
    </source>
</evidence>
<accession>A0AA42BNT2</accession>
<protein>
    <recommendedName>
        <fullName evidence="2">Probable acyltransferase</fullName>
        <ecNumber evidence="2">2.3.1.-</ecNumber>
    </recommendedName>
</protein>
<dbReference type="HAMAP" id="MF_00296">
    <property type="entry name" value="MetX_acyltransf"/>
    <property type="match status" value="1"/>
</dbReference>
<dbReference type="EMBL" id="JANCLT010000002">
    <property type="protein sequence ID" value="MCP8968037.1"/>
    <property type="molecule type" value="Genomic_DNA"/>
</dbReference>
<name>A0AA42BNT2_9BACI</name>
<gene>
    <name evidence="5" type="ORF">NK662_05725</name>
</gene>
<dbReference type="RefSeq" id="WP_254757938.1">
    <property type="nucleotide sequence ID" value="NZ_JANCLT010000002.1"/>
</dbReference>
<dbReference type="GO" id="GO:0004414">
    <property type="term" value="F:homoserine O-acetyltransferase activity"/>
    <property type="evidence" value="ECO:0007669"/>
    <property type="project" value="TreeGrafter"/>
</dbReference>
<dbReference type="GO" id="GO:0009086">
    <property type="term" value="P:methionine biosynthetic process"/>
    <property type="evidence" value="ECO:0007669"/>
    <property type="project" value="TreeGrafter"/>
</dbReference>